<evidence type="ECO:0000313" key="1">
    <source>
        <dbReference type="EMBL" id="KAA1150862.1"/>
    </source>
</evidence>
<organism evidence="1 2">
    <name type="scientific">Pseudoalteromonas fuliginea</name>
    <dbReference type="NCBI Taxonomy" id="1872678"/>
    <lineage>
        <taxon>Bacteria</taxon>
        <taxon>Pseudomonadati</taxon>
        <taxon>Pseudomonadota</taxon>
        <taxon>Gammaproteobacteria</taxon>
        <taxon>Alteromonadales</taxon>
        <taxon>Pseudoalteromonadaceae</taxon>
        <taxon>Pseudoalteromonas</taxon>
    </lineage>
</organism>
<proteinExistence type="predicted"/>
<gene>
    <name evidence="1" type="ORF">EU509_17295</name>
</gene>
<protein>
    <recommendedName>
        <fullName evidence="3">DUF2283 domain-containing protein</fullName>
    </recommendedName>
</protein>
<keyword evidence="2" id="KW-1185">Reference proteome</keyword>
<sequence>MFNFDMKTTQNFACFIDEASGISVFVDSFDNQEFEVRLGDVLASKVIGKFIAADDRDLNNSLTKLVEGKLH</sequence>
<dbReference type="Proteomes" id="UP000322915">
    <property type="component" value="Unassembled WGS sequence"/>
</dbReference>
<evidence type="ECO:0008006" key="3">
    <source>
        <dbReference type="Google" id="ProtNLM"/>
    </source>
</evidence>
<name>A0ABQ6RDN9_9GAMM</name>
<dbReference type="RefSeq" id="WP_149606678.1">
    <property type="nucleotide sequence ID" value="NZ_SEUJ01000077.1"/>
</dbReference>
<comment type="caution">
    <text evidence="1">The sequence shown here is derived from an EMBL/GenBank/DDBJ whole genome shotgun (WGS) entry which is preliminary data.</text>
</comment>
<reference evidence="1 2" key="1">
    <citation type="submission" date="2019-01" db="EMBL/GenBank/DDBJ databases">
        <title>Genome sequences of marine Pseudoalteromonas species.</title>
        <authorList>
            <person name="Boraston A.B."/>
            <person name="Hehemann J.-H."/>
            <person name="Vickers C.J."/>
            <person name="Salama-Alber O."/>
            <person name="Abe K."/>
            <person name="Hettle A.J."/>
        </authorList>
    </citation>
    <scope>NUCLEOTIDE SEQUENCE [LARGE SCALE GENOMIC DNA]</scope>
    <source>
        <strain evidence="1 2">PS47</strain>
    </source>
</reference>
<evidence type="ECO:0000313" key="2">
    <source>
        <dbReference type="Proteomes" id="UP000322915"/>
    </source>
</evidence>
<accession>A0ABQ6RDN9</accession>
<dbReference type="EMBL" id="SEUJ01000077">
    <property type="protein sequence ID" value="KAA1150862.1"/>
    <property type="molecule type" value="Genomic_DNA"/>
</dbReference>